<comment type="caution">
    <text evidence="1">The sequence shown here is derived from an EMBL/GenBank/DDBJ whole genome shotgun (WGS) entry which is preliminary data.</text>
</comment>
<protein>
    <submittedName>
        <fullName evidence="1">Uncharacterized protein</fullName>
    </submittedName>
</protein>
<dbReference type="EMBL" id="ACKZ01000029">
    <property type="protein sequence ID" value="EEW36359.1"/>
    <property type="molecule type" value="Genomic_DNA"/>
</dbReference>
<reference evidence="1 2" key="1">
    <citation type="submission" date="2009-08" db="EMBL/GenBank/DDBJ databases">
        <authorList>
            <person name="Muzny D."/>
            <person name="Qin X."/>
            <person name="Deng J."/>
            <person name="Jiang H."/>
            <person name="Liu Y."/>
            <person name="Qu J."/>
            <person name="Song X.-Z."/>
            <person name="Zhang L."/>
            <person name="Thornton R."/>
            <person name="Coyle M."/>
            <person name="Francisco L."/>
            <person name="Jackson L."/>
            <person name="Javaid M."/>
            <person name="Korchina V."/>
            <person name="Kovar C."/>
            <person name="Mata R."/>
            <person name="Mathew T."/>
            <person name="Ngo R."/>
            <person name="Nguyen L."/>
            <person name="Nguyen N."/>
            <person name="Okwuonu G."/>
            <person name="Ongeri F."/>
            <person name="Pham C."/>
            <person name="Simmons D."/>
            <person name="Wilczek-Boney K."/>
            <person name="Hale W."/>
            <person name="Jakkamsetti A."/>
            <person name="Pham P."/>
            <person name="Ruth R."/>
            <person name="San Lucas F."/>
            <person name="Warren J."/>
            <person name="Zhang J."/>
            <person name="Zhao Z."/>
            <person name="Zhou C."/>
            <person name="Zhu D."/>
            <person name="Lee S."/>
            <person name="Bess C."/>
            <person name="Blankenburg K."/>
            <person name="Forbes L."/>
            <person name="Fu Q."/>
            <person name="Gubbala S."/>
            <person name="Hirani K."/>
            <person name="Jayaseelan J.C."/>
            <person name="Lara F."/>
            <person name="Munidasa M."/>
            <person name="Palculict T."/>
            <person name="Patil S."/>
            <person name="Pu L.-L."/>
            <person name="Saada N."/>
            <person name="Tang L."/>
            <person name="Weissenberger G."/>
            <person name="Zhu Y."/>
            <person name="Hemphill L."/>
            <person name="Shang Y."/>
            <person name="Youmans B."/>
            <person name="Ayvaz T."/>
            <person name="Ross M."/>
            <person name="Santibanez J."/>
            <person name="Aqrawi P."/>
            <person name="Gross S."/>
            <person name="Joshi V."/>
            <person name="Fowler G."/>
            <person name="Nazareth L."/>
            <person name="Reid J."/>
            <person name="Worley K."/>
            <person name="Petrosino J."/>
            <person name="Highlander S."/>
            <person name="Gibbs R."/>
        </authorList>
    </citation>
    <scope>NUCLEOTIDE SEQUENCE [LARGE SCALE GENOMIC DNA]</scope>
    <source>
        <strain evidence="1 2">ATCC 49175</strain>
    </source>
</reference>
<dbReference type="Proteomes" id="UP000005926">
    <property type="component" value="Unassembled WGS sequence"/>
</dbReference>
<evidence type="ECO:0000313" key="1">
    <source>
        <dbReference type="EMBL" id="EEW36359.1"/>
    </source>
</evidence>
<evidence type="ECO:0000313" key="2">
    <source>
        <dbReference type="Proteomes" id="UP000005926"/>
    </source>
</evidence>
<organism evidence="1 2">
    <name type="scientific">Granulicatella adiacens ATCC 49175</name>
    <dbReference type="NCBI Taxonomy" id="638301"/>
    <lineage>
        <taxon>Bacteria</taxon>
        <taxon>Bacillati</taxon>
        <taxon>Bacillota</taxon>
        <taxon>Bacilli</taxon>
        <taxon>Lactobacillales</taxon>
        <taxon>Carnobacteriaceae</taxon>
        <taxon>Granulicatella</taxon>
    </lineage>
</organism>
<sequence length="73" mass="8468">MWLPLIVVIYYKMTKTVSFQKKTTSEVITMEKISLIISTLQLLIDASNFIILNNIQNYLDTITRWVACMAEPL</sequence>
<gene>
    <name evidence="1" type="ORF">HMPREF0444_1707</name>
</gene>
<dbReference type="AlphaFoldDB" id="C8NIG2"/>
<keyword evidence="2" id="KW-1185">Reference proteome</keyword>
<name>C8NIG2_9LACT</name>
<accession>C8NIG2</accession>
<dbReference type="HOGENOM" id="CLU_2699524_0_0_9"/>
<proteinExistence type="predicted"/>